<dbReference type="AlphaFoldDB" id="A0A8J7K049"/>
<dbReference type="EMBL" id="JADEWL010000029">
    <property type="protein sequence ID" value="MBE9213286.1"/>
    <property type="molecule type" value="Genomic_DNA"/>
</dbReference>
<reference evidence="3" key="1">
    <citation type="submission" date="2020-10" db="EMBL/GenBank/DDBJ databases">
        <authorList>
            <person name="Castelo-Branco R."/>
            <person name="Eusebio N."/>
            <person name="Adriana R."/>
            <person name="Vieira A."/>
            <person name="Brugerolle De Fraissinette N."/>
            <person name="Rezende De Castro R."/>
            <person name="Schneider M.P."/>
            <person name="Vasconcelos V."/>
            <person name="Leao P.N."/>
        </authorList>
    </citation>
    <scope>NUCLEOTIDE SEQUENCE</scope>
    <source>
        <strain evidence="3">LEGE 06105</strain>
    </source>
</reference>
<evidence type="ECO:0000256" key="1">
    <source>
        <dbReference type="ARBA" id="ARBA00006738"/>
    </source>
</evidence>
<dbReference type="Proteomes" id="UP000620559">
    <property type="component" value="Unassembled WGS sequence"/>
</dbReference>
<protein>
    <recommendedName>
        <fullName evidence="2">UPF0102 protein IQ247_11490</fullName>
    </recommendedName>
</protein>
<dbReference type="PANTHER" id="PTHR34039:SF1">
    <property type="entry name" value="UPF0102 PROTEIN YRAN"/>
    <property type="match status" value="1"/>
</dbReference>
<dbReference type="GO" id="GO:0003676">
    <property type="term" value="F:nucleic acid binding"/>
    <property type="evidence" value="ECO:0007669"/>
    <property type="project" value="InterPro"/>
</dbReference>
<dbReference type="SUPFAM" id="SSF52980">
    <property type="entry name" value="Restriction endonuclease-like"/>
    <property type="match status" value="1"/>
</dbReference>
<proteinExistence type="inferred from homology"/>
<dbReference type="PANTHER" id="PTHR34039">
    <property type="entry name" value="UPF0102 PROTEIN YRAN"/>
    <property type="match status" value="1"/>
</dbReference>
<dbReference type="Pfam" id="PF02021">
    <property type="entry name" value="UPF0102"/>
    <property type="match status" value="1"/>
</dbReference>
<comment type="similarity">
    <text evidence="1 2">Belongs to the UPF0102 family.</text>
</comment>
<comment type="caution">
    <text evidence="3">The sequence shown here is derived from an EMBL/GenBank/DDBJ whole genome shotgun (WGS) entry which is preliminary data.</text>
</comment>
<name>A0A8J7K049_9CYAN</name>
<organism evidence="3 4">
    <name type="scientific">Plectonema cf. radiosum LEGE 06105</name>
    <dbReference type="NCBI Taxonomy" id="945769"/>
    <lineage>
        <taxon>Bacteria</taxon>
        <taxon>Bacillati</taxon>
        <taxon>Cyanobacteriota</taxon>
        <taxon>Cyanophyceae</taxon>
        <taxon>Oscillatoriophycideae</taxon>
        <taxon>Oscillatoriales</taxon>
        <taxon>Microcoleaceae</taxon>
        <taxon>Plectonema</taxon>
    </lineage>
</organism>
<accession>A0A8J7K049</accession>
<gene>
    <name evidence="3" type="ORF">IQ247_11490</name>
</gene>
<keyword evidence="4" id="KW-1185">Reference proteome</keyword>
<dbReference type="InterPro" id="IPR011856">
    <property type="entry name" value="tRNA_endonuc-like_dom_sf"/>
</dbReference>
<dbReference type="InterPro" id="IPR011335">
    <property type="entry name" value="Restrct_endonuc-II-like"/>
</dbReference>
<dbReference type="NCBIfam" id="TIGR00252">
    <property type="entry name" value="YraN family protein"/>
    <property type="match status" value="1"/>
</dbReference>
<evidence type="ECO:0000313" key="4">
    <source>
        <dbReference type="Proteomes" id="UP000620559"/>
    </source>
</evidence>
<dbReference type="InterPro" id="IPR003509">
    <property type="entry name" value="UPF0102_YraN-like"/>
</dbReference>
<evidence type="ECO:0000256" key="2">
    <source>
        <dbReference type="HAMAP-Rule" id="MF_00048"/>
    </source>
</evidence>
<dbReference type="RefSeq" id="WP_193920054.1">
    <property type="nucleotide sequence ID" value="NZ_JADEWL010000029.1"/>
</dbReference>
<dbReference type="HAMAP" id="MF_00048">
    <property type="entry name" value="UPF0102"/>
    <property type="match status" value="1"/>
</dbReference>
<sequence>MTNHSSSHYPDIGALGEDFVTQWLKSTGWIILHRRWHCRWGEIDIIAESEDNLGTLTLAFVEVKTRSPGSWDAQGRMAIARKKQVKLCRTAAMFLAKFPEKADYLCQFDVAIVCCQRKITRTNSLASLSVSGYYLTLEEYIAAAFEYSIDNE</sequence>
<dbReference type="Gene3D" id="3.40.1350.10">
    <property type="match status" value="1"/>
</dbReference>
<evidence type="ECO:0000313" key="3">
    <source>
        <dbReference type="EMBL" id="MBE9213286.1"/>
    </source>
</evidence>